<reference evidence="2 3" key="1">
    <citation type="submission" date="2020-08" db="EMBL/GenBank/DDBJ databases">
        <title>Functional genomics of gut bacteria from endangered species of beetles.</title>
        <authorList>
            <person name="Carlos-Shanley C."/>
        </authorList>
    </citation>
    <scope>NUCLEOTIDE SEQUENCE [LARGE SCALE GENOMIC DNA]</scope>
    <source>
        <strain evidence="2 3">S00224</strain>
    </source>
</reference>
<dbReference type="AlphaFoldDB" id="A0A7W7K157"/>
<evidence type="ECO:0000313" key="3">
    <source>
        <dbReference type="Proteomes" id="UP000575241"/>
    </source>
</evidence>
<evidence type="ECO:0000313" key="2">
    <source>
        <dbReference type="EMBL" id="MBB4838746.1"/>
    </source>
</evidence>
<dbReference type="Proteomes" id="UP000575241">
    <property type="component" value="Unassembled WGS sequence"/>
</dbReference>
<keyword evidence="3" id="KW-1185">Reference proteome</keyword>
<accession>A0A7W7K157</accession>
<evidence type="ECO:0000256" key="1">
    <source>
        <dbReference type="SAM" id="MobiDB-lite"/>
    </source>
</evidence>
<feature type="region of interest" description="Disordered" evidence="1">
    <location>
        <begin position="1"/>
        <end position="27"/>
    </location>
</feature>
<comment type="caution">
    <text evidence="2">The sequence shown here is derived from an EMBL/GenBank/DDBJ whole genome shotgun (WGS) entry which is preliminary data.</text>
</comment>
<name>A0A7W7K157_9SPHN</name>
<dbReference type="EMBL" id="JACHLN010000002">
    <property type="protein sequence ID" value="MBB4838746.1"/>
    <property type="molecule type" value="Genomic_DNA"/>
</dbReference>
<organism evidence="2 3">
    <name type="scientific">Sphingomonas kyeonggiensis</name>
    <dbReference type="NCBI Taxonomy" id="1268553"/>
    <lineage>
        <taxon>Bacteria</taxon>
        <taxon>Pseudomonadati</taxon>
        <taxon>Pseudomonadota</taxon>
        <taxon>Alphaproteobacteria</taxon>
        <taxon>Sphingomonadales</taxon>
        <taxon>Sphingomonadaceae</taxon>
        <taxon>Sphingomonas</taxon>
    </lineage>
</organism>
<proteinExistence type="predicted"/>
<dbReference type="RefSeq" id="WP_184165745.1">
    <property type="nucleotide sequence ID" value="NZ_JACHLN010000002.1"/>
</dbReference>
<feature type="compositionally biased region" description="Basic and acidic residues" evidence="1">
    <location>
        <begin position="1"/>
        <end position="23"/>
    </location>
</feature>
<gene>
    <name evidence="2" type="ORF">HNP52_001815</name>
</gene>
<sequence length="53" mass="6021">MHPPNDREYLERRQRMSEEKARTASDPGIARIHGEFAAAYARRLAQQAAPVAE</sequence>
<protein>
    <submittedName>
        <fullName evidence="2">Uncharacterized protein</fullName>
    </submittedName>
</protein>